<comment type="caution">
    <text evidence="1">The sequence shown here is derived from an EMBL/GenBank/DDBJ whole genome shotgun (WGS) entry which is preliminary data.</text>
</comment>
<evidence type="ECO:0000313" key="1">
    <source>
        <dbReference type="EMBL" id="KAJ3647566.1"/>
    </source>
</evidence>
<dbReference type="EMBL" id="JALNTZ010000006">
    <property type="protein sequence ID" value="KAJ3647566.1"/>
    <property type="molecule type" value="Genomic_DNA"/>
</dbReference>
<proteinExistence type="predicted"/>
<reference evidence="1" key="1">
    <citation type="journal article" date="2023" name="G3 (Bethesda)">
        <title>Whole genome assemblies of Zophobas morio and Tenebrio molitor.</title>
        <authorList>
            <person name="Kaur S."/>
            <person name="Stinson S.A."/>
            <person name="diCenzo G.C."/>
        </authorList>
    </citation>
    <scope>NUCLEOTIDE SEQUENCE</scope>
    <source>
        <strain evidence="1">QUZm001</strain>
    </source>
</reference>
<protein>
    <submittedName>
        <fullName evidence="1">Uncharacterized protein</fullName>
    </submittedName>
</protein>
<dbReference type="Proteomes" id="UP001168821">
    <property type="component" value="Unassembled WGS sequence"/>
</dbReference>
<evidence type="ECO:0000313" key="2">
    <source>
        <dbReference type="Proteomes" id="UP001168821"/>
    </source>
</evidence>
<name>A0AA38I1Y1_9CUCU</name>
<gene>
    <name evidence="1" type="ORF">Zmor_019437</name>
</gene>
<organism evidence="1 2">
    <name type="scientific">Zophobas morio</name>
    <dbReference type="NCBI Taxonomy" id="2755281"/>
    <lineage>
        <taxon>Eukaryota</taxon>
        <taxon>Metazoa</taxon>
        <taxon>Ecdysozoa</taxon>
        <taxon>Arthropoda</taxon>
        <taxon>Hexapoda</taxon>
        <taxon>Insecta</taxon>
        <taxon>Pterygota</taxon>
        <taxon>Neoptera</taxon>
        <taxon>Endopterygota</taxon>
        <taxon>Coleoptera</taxon>
        <taxon>Polyphaga</taxon>
        <taxon>Cucujiformia</taxon>
        <taxon>Tenebrionidae</taxon>
        <taxon>Zophobas</taxon>
    </lineage>
</organism>
<keyword evidence="2" id="KW-1185">Reference proteome</keyword>
<sequence>MKVSSRPMDSITLLPELKNQPREVLKLAPAIFCFDGNRFSINQLAGSRSSRSLIDNSRLTVQRAAMMIMVFWDGMHIVSTSKVVGAEIRPRALLFSSYYLLVALFQDRNSTPTMPLRIKTV</sequence>
<dbReference type="AlphaFoldDB" id="A0AA38I1Y1"/>
<accession>A0AA38I1Y1</accession>